<reference evidence="1" key="1">
    <citation type="submission" date="2018-05" db="EMBL/GenBank/DDBJ databases">
        <authorList>
            <person name="Lanie J.A."/>
            <person name="Ng W.-L."/>
            <person name="Kazmierczak K.M."/>
            <person name="Andrzejewski T.M."/>
            <person name="Davidsen T.M."/>
            <person name="Wayne K.J."/>
            <person name="Tettelin H."/>
            <person name="Glass J.I."/>
            <person name="Rusch D."/>
            <person name="Podicherti R."/>
            <person name="Tsui H.-C.T."/>
            <person name="Winkler M.E."/>
        </authorList>
    </citation>
    <scope>NUCLEOTIDE SEQUENCE</scope>
</reference>
<evidence type="ECO:0000313" key="1">
    <source>
        <dbReference type="EMBL" id="SVC80060.1"/>
    </source>
</evidence>
<gene>
    <name evidence="1" type="ORF">METZ01_LOCUS332914</name>
</gene>
<sequence>IYTRTWFVLQELGILLGDFLTL</sequence>
<organism evidence="1">
    <name type="scientific">marine metagenome</name>
    <dbReference type="NCBI Taxonomy" id="408172"/>
    <lineage>
        <taxon>unclassified sequences</taxon>
        <taxon>metagenomes</taxon>
        <taxon>ecological metagenomes</taxon>
    </lineage>
</organism>
<name>A0A382Q4Y2_9ZZZZ</name>
<accession>A0A382Q4Y2</accession>
<feature type="non-terminal residue" evidence="1">
    <location>
        <position position="1"/>
    </location>
</feature>
<protein>
    <submittedName>
        <fullName evidence="1">Uncharacterized protein</fullName>
    </submittedName>
</protein>
<dbReference type="AlphaFoldDB" id="A0A382Q4Y2"/>
<proteinExistence type="predicted"/>
<dbReference type="EMBL" id="UINC01111674">
    <property type="protein sequence ID" value="SVC80060.1"/>
    <property type="molecule type" value="Genomic_DNA"/>
</dbReference>